<dbReference type="FunFam" id="1.10.20.10:FF:000029">
    <property type="entry name" value="son of sevenless homolog 1 isoform X1"/>
    <property type="match status" value="1"/>
</dbReference>
<name>R7TNE9_CAPTE</name>
<dbReference type="SMART" id="SM00233">
    <property type="entry name" value="PH"/>
    <property type="match status" value="1"/>
</dbReference>
<dbReference type="Pfam" id="PF00621">
    <property type="entry name" value="RhoGEF"/>
    <property type="match status" value="1"/>
</dbReference>
<dbReference type="PRINTS" id="PR00620">
    <property type="entry name" value="HISTONEH2A"/>
</dbReference>
<feature type="compositionally biased region" description="Polar residues" evidence="3">
    <location>
        <begin position="997"/>
        <end position="1006"/>
    </location>
</feature>
<feature type="compositionally biased region" description="Pro residues" evidence="3">
    <location>
        <begin position="1027"/>
        <end position="1040"/>
    </location>
</feature>
<dbReference type="PANTHER" id="PTHR23113">
    <property type="entry name" value="GUANINE NUCLEOTIDE EXCHANGE FACTOR"/>
    <property type="match status" value="1"/>
</dbReference>
<evidence type="ECO:0000259" key="5">
    <source>
        <dbReference type="PROSITE" id="PS50003"/>
    </source>
</evidence>
<dbReference type="SMART" id="SM00325">
    <property type="entry name" value="RhoGEF"/>
    <property type="match status" value="1"/>
</dbReference>
<reference evidence="11" key="1">
    <citation type="submission" date="2012-12" db="EMBL/GenBank/DDBJ databases">
        <authorList>
            <person name="Hellsten U."/>
            <person name="Grimwood J."/>
            <person name="Chapman J.A."/>
            <person name="Shapiro H."/>
            <person name="Aerts A."/>
            <person name="Otillar R.P."/>
            <person name="Terry A.Y."/>
            <person name="Boore J.L."/>
            <person name="Simakov O."/>
            <person name="Marletaz F."/>
            <person name="Cho S.-J."/>
            <person name="Edsinger-Gonzales E."/>
            <person name="Havlak P."/>
            <person name="Kuo D.-H."/>
            <person name="Larsson T."/>
            <person name="Lv J."/>
            <person name="Arendt D."/>
            <person name="Savage R."/>
            <person name="Osoegawa K."/>
            <person name="de Jong P."/>
            <person name="Lindberg D.R."/>
            <person name="Seaver E.C."/>
            <person name="Weisblat D.A."/>
            <person name="Putnam N.H."/>
            <person name="Grigoriev I.V."/>
            <person name="Rokhsar D.S."/>
        </authorList>
    </citation>
    <scope>NUCLEOTIDE SEQUENCE</scope>
    <source>
        <strain evidence="11">I ESC-2004</strain>
    </source>
</reference>
<dbReference type="SMART" id="SM00147">
    <property type="entry name" value="RasGEF"/>
    <property type="match status" value="1"/>
</dbReference>
<dbReference type="InterPro" id="IPR008937">
    <property type="entry name" value="Ras-like_GEF"/>
</dbReference>
<evidence type="ECO:0000256" key="2">
    <source>
        <dbReference type="PROSITE-ProRule" id="PRU00168"/>
    </source>
</evidence>
<evidence type="ECO:0000259" key="7">
    <source>
        <dbReference type="PROSITE" id="PS50010"/>
    </source>
</evidence>
<dbReference type="EMBL" id="KB309218">
    <property type="protein sequence ID" value="ELT95072.1"/>
    <property type="molecule type" value="Genomic_DNA"/>
</dbReference>
<dbReference type="PROSITE" id="PS00720">
    <property type="entry name" value="RASGEF"/>
    <property type="match status" value="1"/>
</dbReference>
<dbReference type="InterPro" id="IPR023578">
    <property type="entry name" value="Ras_GEF_dom_sf"/>
</dbReference>
<reference evidence="9 11" key="2">
    <citation type="journal article" date="2013" name="Nature">
        <title>Insights into bilaterian evolution from three spiralian genomes.</title>
        <authorList>
            <person name="Simakov O."/>
            <person name="Marletaz F."/>
            <person name="Cho S.J."/>
            <person name="Edsinger-Gonzales E."/>
            <person name="Havlak P."/>
            <person name="Hellsten U."/>
            <person name="Kuo D.H."/>
            <person name="Larsson T."/>
            <person name="Lv J."/>
            <person name="Arendt D."/>
            <person name="Savage R."/>
            <person name="Osoegawa K."/>
            <person name="de Jong P."/>
            <person name="Grimwood J."/>
            <person name="Chapman J.A."/>
            <person name="Shapiro H."/>
            <person name="Aerts A."/>
            <person name="Otillar R.P."/>
            <person name="Terry A.Y."/>
            <person name="Boore J.L."/>
            <person name="Grigoriev I.V."/>
            <person name="Lindberg D.R."/>
            <person name="Seaver E.C."/>
            <person name="Weisblat D.A."/>
            <person name="Putnam N.H."/>
            <person name="Rokhsar D.S."/>
        </authorList>
    </citation>
    <scope>NUCLEOTIDE SEQUENCE</scope>
    <source>
        <strain evidence="9 11">I ESC-2004</strain>
    </source>
</reference>
<dbReference type="Gene3D" id="1.10.840.10">
    <property type="entry name" value="Ras guanine-nucleotide exchange factors catalytic domain"/>
    <property type="match status" value="1"/>
</dbReference>
<sequence>MAREDALAYIETLILQLLGMLCAAQPHTVQDVEERVVKTFPHPIDKWAIGDALNALDKGKGKKSPLVLPVDKIHPLLSKEVLNYKLDHQVTIYIVAVLEYIAADILKLTGNYVKNIKHHEITLQDIKVAMCADKVLMDMFFQDSDEDTTTPAAAAIMDDHTSVRRDSLTYEDIVKDLILEETQYMRDLSLIIKVFRDPFARLFPKSKDLEVIFGDILDVHELSANLLSSLEDTVEATEEQQVPWIGTCFEELIEGAEFDVYERYTENLLRPNSTDRLNTLLQRNDVIRTCQSQGRGFKESIKYVLPKLLLGPIYHFLHYFDVIRALIDTSGDEEDLECLKQAQGILSLPKVNIERNLSSVGLKKKPRGTTLRFQGRAEREIALNKMNELQKCIDGWEGGKGIGQNCHEFIMEGMLMKHANRRLTERYVFLFDCLIIFTKLNTKRSSVTGPVGDYKLKEKFNIRKIDVADREDTEDVKFSFELQPRQHPAITLVARSQEEKNNWMAALFSLLNKSMLERLLDSSLKEKQQPLSLPSASIYRFSELDSAENLVLEEAEPDAESPMIKGGTLLKLVERLTYHTYADPKFIPEPSLMHDDDSSDMLHLVREDVKRFRKEYSKPVQFRVLNVLRHWVDQHWYDFEWNQEQLLAKLNTFLESVKGKAMRKWVESINKVITRKQNALGAEKHKQLTFQSQPPNVEWHITRKPHDFDIMTLHPIEIARQVTLLEFDLYRAVKPSEMVGSVWVKKQKTVTSPNLLRMMQHSTCFTFWLEKCILTAEQFEERVAVLSRILEIMMVFQELNNFNGVLEVISALHSAPVFRLEHSFEEVDQKNHKLMKAFDEAKDLNSDHFKRYIEKLRSIDPPCVPFLGMYLTNIILTEEGNPDFLPNRPEGIINFSKRRKVAEITAEIQQYQNQPYCLQLQHDIRQFFEELDPLEGMTEKDFNDLLYKKSLELEPRNCKQPTKAERKREYSLKSPGIKPMSSRHSASTLKSERQHPASLSSSSLQRTPDDPAPSEVDFALPSCGATPPTPGTPITTPPPRDSSDNSVFAPVMLPGSASFAGSTPGSILAAPLCSSSSSLPSGGLSGGPIQVSMPPPPPKDLPPRLPPRRKQRDSSVGGCGELSPVRVMPVLPPRDSQPPPCPLAPPGLPSTAICTASPPPPPTTST</sequence>
<dbReference type="Pfam" id="PF00617">
    <property type="entry name" value="RasGEF"/>
    <property type="match status" value="1"/>
</dbReference>
<evidence type="ECO:0000256" key="4">
    <source>
        <dbReference type="SAM" id="SignalP"/>
    </source>
</evidence>
<dbReference type="EnsemblMetazoa" id="CapteT226962">
    <property type="protein sequence ID" value="CapteP226962"/>
    <property type="gene ID" value="CapteG226962"/>
</dbReference>
<dbReference type="InterPro" id="IPR055251">
    <property type="entry name" value="SOS1_NGEF_PH"/>
</dbReference>
<feature type="domain" description="PH" evidence="5">
    <location>
        <begin position="408"/>
        <end position="512"/>
    </location>
</feature>
<dbReference type="GO" id="GO:0005886">
    <property type="term" value="C:plasma membrane"/>
    <property type="evidence" value="ECO:0007669"/>
    <property type="project" value="TreeGrafter"/>
</dbReference>
<dbReference type="CDD" id="cd22914">
    <property type="entry name" value="HFD_SOS1_rpt1"/>
    <property type="match status" value="1"/>
</dbReference>
<dbReference type="Proteomes" id="UP000014760">
    <property type="component" value="Unassembled WGS sequence"/>
</dbReference>
<evidence type="ECO:0000313" key="11">
    <source>
        <dbReference type="Proteomes" id="UP000014760"/>
    </source>
</evidence>
<dbReference type="Gene3D" id="6.10.250.3060">
    <property type="match status" value="1"/>
</dbReference>
<dbReference type="InterPro" id="IPR011993">
    <property type="entry name" value="PH-like_dom_sf"/>
</dbReference>
<reference evidence="10" key="3">
    <citation type="submission" date="2015-06" db="UniProtKB">
        <authorList>
            <consortium name="EnsemblMetazoa"/>
        </authorList>
    </citation>
    <scope>IDENTIFICATION</scope>
</reference>
<evidence type="ECO:0000259" key="8">
    <source>
        <dbReference type="PROSITE" id="PS50212"/>
    </source>
</evidence>
<dbReference type="Gene3D" id="1.10.20.10">
    <property type="entry name" value="Histone, subunit A"/>
    <property type="match status" value="1"/>
</dbReference>
<dbReference type="InterPro" id="IPR001849">
    <property type="entry name" value="PH_domain"/>
</dbReference>
<evidence type="ECO:0008006" key="12">
    <source>
        <dbReference type="Google" id="ProtNLM"/>
    </source>
</evidence>
<keyword evidence="1 2" id="KW-0344">Guanine-nucleotide releasing factor</keyword>
<feature type="chain" id="PRO_5008787182" description="Son of sevenless" evidence="4">
    <location>
        <begin position="24"/>
        <end position="1166"/>
    </location>
</feature>
<dbReference type="Gene3D" id="1.20.900.10">
    <property type="entry name" value="Dbl homology (DH) domain"/>
    <property type="match status" value="1"/>
</dbReference>
<dbReference type="GO" id="GO:0007265">
    <property type="term" value="P:Ras protein signal transduction"/>
    <property type="evidence" value="ECO:0007669"/>
    <property type="project" value="TreeGrafter"/>
</dbReference>
<evidence type="ECO:0000256" key="1">
    <source>
        <dbReference type="ARBA" id="ARBA00022658"/>
    </source>
</evidence>
<dbReference type="InterPro" id="IPR000219">
    <property type="entry name" value="DH_dom"/>
</dbReference>
<dbReference type="GO" id="GO:0030527">
    <property type="term" value="F:structural constituent of chromatin"/>
    <property type="evidence" value="ECO:0007669"/>
    <property type="project" value="InterPro"/>
</dbReference>
<feature type="region of interest" description="Disordered" evidence="3">
    <location>
        <begin position="957"/>
        <end position="1049"/>
    </location>
</feature>
<feature type="compositionally biased region" description="Pro residues" evidence="3">
    <location>
        <begin position="1093"/>
        <end position="1105"/>
    </location>
</feature>
<feature type="domain" description="N-terminal Ras-GEF" evidence="8">
    <location>
        <begin position="560"/>
        <end position="677"/>
    </location>
</feature>
<accession>R7TNE9</accession>
<dbReference type="GO" id="GO:0046982">
    <property type="term" value="F:protein heterodimerization activity"/>
    <property type="evidence" value="ECO:0007669"/>
    <property type="project" value="InterPro"/>
</dbReference>
<dbReference type="OMA" id="KNTHRED"/>
<feature type="domain" description="DH" evidence="7">
    <location>
        <begin position="169"/>
        <end position="342"/>
    </location>
</feature>
<evidence type="ECO:0000259" key="6">
    <source>
        <dbReference type="PROSITE" id="PS50009"/>
    </source>
</evidence>
<evidence type="ECO:0000313" key="9">
    <source>
        <dbReference type="EMBL" id="ELT95072.1"/>
    </source>
</evidence>
<feature type="compositionally biased region" description="Pro residues" evidence="3">
    <location>
        <begin position="1157"/>
        <end position="1166"/>
    </location>
</feature>
<dbReference type="Gene3D" id="1.20.870.10">
    <property type="entry name" value="Son of sevenless (SoS) protein Chain: S domain 1"/>
    <property type="match status" value="2"/>
</dbReference>
<feature type="compositionally biased region" description="Pro residues" evidence="3">
    <location>
        <begin position="1130"/>
        <end position="1148"/>
    </location>
</feature>
<dbReference type="CDD" id="cd06224">
    <property type="entry name" value="REM"/>
    <property type="match status" value="1"/>
</dbReference>
<dbReference type="STRING" id="283909.R7TNE9"/>
<dbReference type="InterPro" id="IPR036964">
    <property type="entry name" value="RASGEF_cat_dom_sf"/>
</dbReference>
<dbReference type="PROSITE" id="PS50009">
    <property type="entry name" value="RASGEF_CAT"/>
    <property type="match status" value="1"/>
</dbReference>
<dbReference type="Pfam" id="PF00618">
    <property type="entry name" value="RasGEF_N"/>
    <property type="match status" value="1"/>
</dbReference>
<proteinExistence type="predicted"/>
<dbReference type="SUPFAM" id="SSF47113">
    <property type="entry name" value="Histone-fold"/>
    <property type="match status" value="1"/>
</dbReference>
<dbReference type="InterPro" id="IPR001895">
    <property type="entry name" value="RASGEF_cat_dom"/>
</dbReference>
<dbReference type="Gene3D" id="2.30.29.30">
    <property type="entry name" value="Pleckstrin-homology domain (PH domain)/Phosphotyrosine-binding domain (PTB)"/>
    <property type="match status" value="1"/>
</dbReference>
<dbReference type="GO" id="GO:0003677">
    <property type="term" value="F:DNA binding"/>
    <property type="evidence" value="ECO:0007669"/>
    <property type="project" value="InterPro"/>
</dbReference>
<dbReference type="FunCoup" id="R7TNE9">
    <property type="interactions" value="1175"/>
</dbReference>
<evidence type="ECO:0000256" key="3">
    <source>
        <dbReference type="SAM" id="MobiDB-lite"/>
    </source>
</evidence>
<dbReference type="GO" id="GO:0005085">
    <property type="term" value="F:guanyl-nucleotide exchange factor activity"/>
    <property type="evidence" value="ECO:0007669"/>
    <property type="project" value="UniProtKB-KW"/>
</dbReference>
<dbReference type="PROSITE" id="PS50003">
    <property type="entry name" value="PH_DOMAIN"/>
    <property type="match status" value="1"/>
</dbReference>
<dbReference type="InterPro" id="IPR002119">
    <property type="entry name" value="Histone_H2A"/>
</dbReference>
<feature type="compositionally biased region" description="Basic and acidic residues" evidence="3">
    <location>
        <begin position="957"/>
        <end position="971"/>
    </location>
</feature>
<feature type="signal peptide" evidence="4">
    <location>
        <begin position="1"/>
        <end position="23"/>
    </location>
</feature>
<dbReference type="PROSITE" id="PS50010">
    <property type="entry name" value="DH_2"/>
    <property type="match status" value="1"/>
</dbReference>
<dbReference type="CDD" id="cd22915">
    <property type="entry name" value="HFD_SOS1_rpt2"/>
    <property type="match status" value="1"/>
</dbReference>
<feature type="region of interest" description="Disordered" evidence="3">
    <location>
        <begin position="1075"/>
        <end position="1166"/>
    </location>
</feature>
<dbReference type="InterPro" id="IPR000651">
    <property type="entry name" value="Ras-like_Gua-exchang_fac_N"/>
</dbReference>
<protein>
    <recommendedName>
        <fullName evidence="12">Son of sevenless</fullName>
    </recommendedName>
</protein>
<dbReference type="InterPro" id="IPR019804">
    <property type="entry name" value="Ras_G-nucl-exch_fac_CS"/>
</dbReference>
<keyword evidence="4" id="KW-0732">Signal</keyword>
<dbReference type="Pfam" id="PF22697">
    <property type="entry name" value="SOS1_NGEF_PH"/>
    <property type="match status" value="1"/>
</dbReference>
<dbReference type="PANTHER" id="PTHR23113:SF363">
    <property type="entry name" value="PROTEIN SON OF SEVENLESS"/>
    <property type="match status" value="1"/>
</dbReference>
<dbReference type="GO" id="GO:0000786">
    <property type="term" value="C:nucleosome"/>
    <property type="evidence" value="ECO:0007669"/>
    <property type="project" value="InterPro"/>
</dbReference>
<dbReference type="AlphaFoldDB" id="R7TNE9"/>
<gene>
    <name evidence="9" type="ORF">CAPTEDRAFT_226962</name>
</gene>
<evidence type="ECO:0000313" key="10">
    <source>
        <dbReference type="EnsemblMetazoa" id="CapteP226962"/>
    </source>
</evidence>
<organism evidence="9">
    <name type="scientific">Capitella teleta</name>
    <name type="common">Polychaete worm</name>
    <dbReference type="NCBI Taxonomy" id="283909"/>
    <lineage>
        <taxon>Eukaryota</taxon>
        <taxon>Metazoa</taxon>
        <taxon>Spiralia</taxon>
        <taxon>Lophotrochozoa</taxon>
        <taxon>Annelida</taxon>
        <taxon>Polychaeta</taxon>
        <taxon>Sedentaria</taxon>
        <taxon>Scolecida</taxon>
        <taxon>Capitellidae</taxon>
        <taxon>Capitella</taxon>
    </lineage>
</organism>
<dbReference type="EMBL" id="AMQN01011974">
    <property type="status" value="NOT_ANNOTATED_CDS"/>
    <property type="molecule type" value="Genomic_DNA"/>
</dbReference>
<dbReference type="SUPFAM" id="SSF50729">
    <property type="entry name" value="PH domain-like"/>
    <property type="match status" value="1"/>
</dbReference>
<dbReference type="SUPFAM" id="SSF48366">
    <property type="entry name" value="Ras GEF"/>
    <property type="match status" value="1"/>
</dbReference>
<feature type="domain" description="Ras-GEF" evidence="6">
    <location>
        <begin position="714"/>
        <end position="956"/>
    </location>
</feature>
<dbReference type="SUPFAM" id="SSF48065">
    <property type="entry name" value="DBL homology domain (DH-domain)"/>
    <property type="match status" value="1"/>
</dbReference>
<dbReference type="OrthoDB" id="546434at2759"/>
<dbReference type="CDD" id="cd00155">
    <property type="entry name" value="RasGEF"/>
    <property type="match status" value="1"/>
</dbReference>
<dbReference type="PROSITE" id="PS50212">
    <property type="entry name" value="RASGEF_NTER"/>
    <property type="match status" value="1"/>
</dbReference>
<keyword evidence="11" id="KW-1185">Reference proteome</keyword>
<dbReference type="InterPro" id="IPR035899">
    <property type="entry name" value="DBL_dom_sf"/>
</dbReference>
<dbReference type="HOGENOM" id="CLU_002744_0_0_1"/>
<dbReference type="InterPro" id="IPR009072">
    <property type="entry name" value="Histone-fold"/>
</dbReference>
<dbReference type="SMART" id="SM00229">
    <property type="entry name" value="RasGEFN"/>
    <property type="match status" value="1"/>
</dbReference>